<dbReference type="InterPro" id="IPR011527">
    <property type="entry name" value="ABC1_TM_dom"/>
</dbReference>
<feature type="transmembrane region" description="Helical" evidence="5">
    <location>
        <begin position="264"/>
        <end position="285"/>
    </location>
</feature>
<dbReference type="Proteomes" id="UP001065174">
    <property type="component" value="Chromosome"/>
</dbReference>
<dbReference type="PANTHER" id="PTHR24221">
    <property type="entry name" value="ATP-BINDING CASSETTE SUB-FAMILY B"/>
    <property type="match status" value="1"/>
</dbReference>
<feature type="domain" description="ABC transmembrane type-1" evidence="6">
    <location>
        <begin position="13"/>
        <end position="290"/>
    </location>
</feature>
<protein>
    <submittedName>
        <fullName evidence="7">ABC transporter transmembrane domain-containing protein</fullName>
    </submittedName>
</protein>
<organism evidence="7 8">
    <name type="scientific">Reichenbachiella agarivorans</name>
    <dbReference type="NCBI Taxonomy" id="2979464"/>
    <lineage>
        <taxon>Bacteria</taxon>
        <taxon>Pseudomonadati</taxon>
        <taxon>Bacteroidota</taxon>
        <taxon>Cytophagia</taxon>
        <taxon>Cytophagales</taxon>
        <taxon>Reichenbachiellaceae</taxon>
        <taxon>Reichenbachiella</taxon>
    </lineage>
</organism>
<feature type="transmembrane region" description="Helical" evidence="5">
    <location>
        <begin position="124"/>
        <end position="144"/>
    </location>
</feature>
<dbReference type="Pfam" id="PF00664">
    <property type="entry name" value="ABC_membrane"/>
    <property type="match status" value="1"/>
</dbReference>
<dbReference type="SUPFAM" id="SSF90123">
    <property type="entry name" value="ABC transporter transmembrane region"/>
    <property type="match status" value="1"/>
</dbReference>
<dbReference type="InterPro" id="IPR039421">
    <property type="entry name" value="Type_1_exporter"/>
</dbReference>
<evidence type="ECO:0000313" key="7">
    <source>
        <dbReference type="EMBL" id="UXP30917.1"/>
    </source>
</evidence>
<dbReference type="InterPro" id="IPR036640">
    <property type="entry name" value="ABC1_TM_sf"/>
</dbReference>
<dbReference type="PANTHER" id="PTHR24221:SF654">
    <property type="entry name" value="ATP-BINDING CASSETTE SUB-FAMILY B MEMBER 6"/>
    <property type="match status" value="1"/>
</dbReference>
<evidence type="ECO:0000256" key="1">
    <source>
        <dbReference type="ARBA" id="ARBA00004651"/>
    </source>
</evidence>
<dbReference type="EMBL" id="CP106679">
    <property type="protein sequence ID" value="UXP30917.1"/>
    <property type="molecule type" value="Genomic_DNA"/>
</dbReference>
<sequence>MKFLALLRSTSPAMFFYALVVSVVSGVSSTYVIKMVHQFAEVGIETDPYFTPKFMGAVVLFGITGVLSSYFISVLTQRMIYKLRTDLSSKILNASFQKTERNLDKILPVLTADINFVSASMNRLPPVVTGLATAVGCIFYMFYLSWEMTLGSMGLFGIAFLINYVALPYLKKYSEAARDVWDKIHKNFEGVVYGMKELKLNKQHRENFIETSIGPNCLEENKYRVKEEVLYAVSSRIVEMILLMGIGLFIINMTSISWMNKDEFGNYLLVLLFTVAPLATVSGFLKHIKRTQVSLKKIDDIGVNLVIEPDFIEEDLDISGWNSDSDPLFSFKDVYFSYDTNNEDKNSPLDQSI</sequence>
<dbReference type="RefSeq" id="WP_262308363.1">
    <property type="nucleotide sequence ID" value="NZ_CP106679.1"/>
</dbReference>
<feature type="transmembrane region" description="Helical" evidence="5">
    <location>
        <begin position="54"/>
        <end position="75"/>
    </location>
</feature>
<evidence type="ECO:0000256" key="3">
    <source>
        <dbReference type="ARBA" id="ARBA00022989"/>
    </source>
</evidence>
<feature type="transmembrane region" description="Helical" evidence="5">
    <location>
        <begin position="150"/>
        <end position="170"/>
    </location>
</feature>
<keyword evidence="2 5" id="KW-0812">Transmembrane</keyword>
<evidence type="ECO:0000256" key="4">
    <source>
        <dbReference type="ARBA" id="ARBA00023136"/>
    </source>
</evidence>
<keyword evidence="4 5" id="KW-0472">Membrane</keyword>
<dbReference type="PROSITE" id="PS50929">
    <property type="entry name" value="ABC_TM1F"/>
    <property type="match status" value="1"/>
</dbReference>
<evidence type="ECO:0000256" key="5">
    <source>
        <dbReference type="SAM" id="Phobius"/>
    </source>
</evidence>
<accession>A0ABY6CK64</accession>
<keyword evidence="3 5" id="KW-1133">Transmembrane helix</keyword>
<proteinExistence type="predicted"/>
<comment type="subcellular location">
    <subcellularLocation>
        <location evidence="1">Cell membrane</location>
        <topology evidence="1">Multi-pass membrane protein</topology>
    </subcellularLocation>
</comment>
<feature type="transmembrane region" description="Helical" evidence="5">
    <location>
        <begin position="240"/>
        <end position="258"/>
    </location>
</feature>
<evidence type="ECO:0000259" key="6">
    <source>
        <dbReference type="PROSITE" id="PS50929"/>
    </source>
</evidence>
<evidence type="ECO:0000256" key="2">
    <source>
        <dbReference type="ARBA" id="ARBA00022692"/>
    </source>
</evidence>
<gene>
    <name evidence="7" type="ORF">N6H18_11200</name>
</gene>
<evidence type="ECO:0000313" key="8">
    <source>
        <dbReference type="Proteomes" id="UP001065174"/>
    </source>
</evidence>
<feature type="transmembrane region" description="Helical" evidence="5">
    <location>
        <begin position="12"/>
        <end position="34"/>
    </location>
</feature>
<dbReference type="Gene3D" id="1.20.1560.10">
    <property type="entry name" value="ABC transporter type 1, transmembrane domain"/>
    <property type="match status" value="1"/>
</dbReference>
<reference evidence="7" key="1">
    <citation type="submission" date="2022-09" db="EMBL/GenBank/DDBJ databases">
        <title>Comparative genomics and taxonomic characterization of three novel marine species of genus Reichenbachiella exhibiting antioxidant and polysaccharide degradation activities.</title>
        <authorList>
            <person name="Muhammad N."/>
            <person name="Lee Y.-J."/>
            <person name="Ko J."/>
            <person name="Kim S.-G."/>
        </authorList>
    </citation>
    <scope>NUCLEOTIDE SEQUENCE</scope>
    <source>
        <strain evidence="7">BKB1-1</strain>
    </source>
</reference>
<keyword evidence="8" id="KW-1185">Reference proteome</keyword>
<name>A0ABY6CK64_9BACT</name>